<dbReference type="AlphaFoldDB" id="A0A2A5B7L5"/>
<dbReference type="EMBL" id="NVVJ01000007">
    <property type="protein sequence ID" value="PCJ27311.1"/>
    <property type="molecule type" value="Genomic_DNA"/>
</dbReference>
<reference evidence="2" key="1">
    <citation type="submission" date="2017-08" db="EMBL/GenBank/DDBJ databases">
        <title>A dynamic microbial community with high functional redundancy inhabits the cold, oxic subseafloor aquifer.</title>
        <authorList>
            <person name="Tully B.J."/>
            <person name="Wheat C.G."/>
            <person name="Glazer B.T."/>
            <person name="Huber J.A."/>
        </authorList>
    </citation>
    <scope>NUCLEOTIDE SEQUENCE [LARGE SCALE GENOMIC DNA]</scope>
</reference>
<organism evidence="1 2">
    <name type="scientific">SAR86 cluster bacterium</name>
    <dbReference type="NCBI Taxonomy" id="2030880"/>
    <lineage>
        <taxon>Bacteria</taxon>
        <taxon>Pseudomonadati</taxon>
        <taxon>Pseudomonadota</taxon>
        <taxon>Gammaproteobacteria</taxon>
        <taxon>SAR86 cluster</taxon>
    </lineage>
</organism>
<evidence type="ECO:0008006" key="3">
    <source>
        <dbReference type="Google" id="ProtNLM"/>
    </source>
</evidence>
<protein>
    <recommendedName>
        <fullName evidence="3">Cytochrome c domain-containing protein</fullName>
    </recommendedName>
</protein>
<name>A0A2A5B7L5_9GAMM</name>
<dbReference type="InterPro" id="IPR010980">
    <property type="entry name" value="Cyt_c/b562"/>
</dbReference>
<evidence type="ECO:0000313" key="2">
    <source>
        <dbReference type="Proteomes" id="UP000218327"/>
    </source>
</evidence>
<accession>A0A2A5B7L5</accession>
<dbReference type="SUPFAM" id="SSF47175">
    <property type="entry name" value="Cytochromes"/>
    <property type="match status" value="1"/>
</dbReference>
<gene>
    <name evidence="1" type="ORF">COA96_03755</name>
</gene>
<dbReference type="GO" id="GO:0020037">
    <property type="term" value="F:heme binding"/>
    <property type="evidence" value="ECO:0007669"/>
    <property type="project" value="InterPro"/>
</dbReference>
<comment type="caution">
    <text evidence="1">The sequence shown here is derived from an EMBL/GenBank/DDBJ whole genome shotgun (WGS) entry which is preliminary data.</text>
</comment>
<proteinExistence type="predicted"/>
<dbReference type="GO" id="GO:0005506">
    <property type="term" value="F:iron ion binding"/>
    <property type="evidence" value="ECO:0007669"/>
    <property type="project" value="InterPro"/>
</dbReference>
<dbReference type="GO" id="GO:0009055">
    <property type="term" value="F:electron transfer activity"/>
    <property type="evidence" value="ECO:0007669"/>
    <property type="project" value="InterPro"/>
</dbReference>
<sequence>MNAILKFGSRVFLSIGLVAMTVPSYSQSEIQQEPLLTVKEVMNAIITPMTSTIWGAYQLESDAQWQEIENAALTVIAAGNLLVLGGAGADESSMAAESDWKVYNQQMIAAAKLVIVAVAQKDEEALFSAGNDALYPPCESCHQRYQKR</sequence>
<dbReference type="Proteomes" id="UP000218327">
    <property type="component" value="Unassembled WGS sequence"/>
</dbReference>
<evidence type="ECO:0000313" key="1">
    <source>
        <dbReference type="EMBL" id="PCJ27311.1"/>
    </source>
</evidence>
<dbReference type="GO" id="GO:0022900">
    <property type="term" value="P:electron transport chain"/>
    <property type="evidence" value="ECO:0007669"/>
    <property type="project" value="InterPro"/>
</dbReference>